<feature type="domain" description="HTH myb-type" evidence="3">
    <location>
        <begin position="25"/>
        <end position="77"/>
    </location>
</feature>
<dbReference type="InterPro" id="IPR009057">
    <property type="entry name" value="Homeodomain-like_sf"/>
</dbReference>
<dbReference type="PROSITE" id="PS51294">
    <property type="entry name" value="HTH_MYB"/>
    <property type="match status" value="2"/>
</dbReference>
<proteinExistence type="predicted"/>
<accession>A0ABR1G249</accession>
<dbReference type="SMART" id="SM00717">
    <property type="entry name" value="SANT"/>
    <property type="match status" value="2"/>
</dbReference>
<feature type="domain" description="Myb-like" evidence="2">
    <location>
        <begin position="78"/>
        <end position="128"/>
    </location>
</feature>
<dbReference type="InterPro" id="IPR017930">
    <property type="entry name" value="Myb_dom"/>
</dbReference>
<feature type="region of interest" description="Disordered" evidence="1">
    <location>
        <begin position="1"/>
        <end position="29"/>
    </location>
</feature>
<evidence type="ECO:0000259" key="2">
    <source>
        <dbReference type="PROSITE" id="PS50090"/>
    </source>
</evidence>
<dbReference type="EMBL" id="JBBJCI010000144">
    <property type="protein sequence ID" value="KAK7242400.1"/>
    <property type="molecule type" value="Genomic_DNA"/>
</dbReference>
<dbReference type="Gene3D" id="1.10.10.60">
    <property type="entry name" value="Homeodomain-like"/>
    <property type="match status" value="2"/>
</dbReference>
<gene>
    <name evidence="4" type="ORF">SO694_00158021</name>
</gene>
<comment type="caution">
    <text evidence="4">The sequence shown here is derived from an EMBL/GenBank/DDBJ whole genome shotgun (WGS) entry which is preliminary data.</text>
</comment>
<dbReference type="PROSITE" id="PS50090">
    <property type="entry name" value="MYB_LIKE"/>
    <property type="match status" value="2"/>
</dbReference>
<dbReference type="Proteomes" id="UP001363151">
    <property type="component" value="Unassembled WGS sequence"/>
</dbReference>
<organism evidence="4 5">
    <name type="scientific">Aureococcus anophagefferens</name>
    <name type="common">Harmful bloom alga</name>
    <dbReference type="NCBI Taxonomy" id="44056"/>
    <lineage>
        <taxon>Eukaryota</taxon>
        <taxon>Sar</taxon>
        <taxon>Stramenopiles</taxon>
        <taxon>Ochrophyta</taxon>
        <taxon>Pelagophyceae</taxon>
        <taxon>Pelagomonadales</taxon>
        <taxon>Pelagomonadaceae</taxon>
        <taxon>Aureococcus</taxon>
    </lineage>
</organism>
<dbReference type="CDD" id="cd00167">
    <property type="entry name" value="SANT"/>
    <property type="match status" value="2"/>
</dbReference>
<feature type="domain" description="HTH myb-type" evidence="3">
    <location>
        <begin position="78"/>
        <end position="132"/>
    </location>
</feature>
<dbReference type="PANTHER" id="PTHR45614">
    <property type="entry name" value="MYB PROTEIN-RELATED"/>
    <property type="match status" value="1"/>
</dbReference>
<evidence type="ECO:0000256" key="1">
    <source>
        <dbReference type="SAM" id="MobiDB-lite"/>
    </source>
</evidence>
<evidence type="ECO:0000259" key="3">
    <source>
        <dbReference type="PROSITE" id="PS51294"/>
    </source>
</evidence>
<evidence type="ECO:0000313" key="4">
    <source>
        <dbReference type="EMBL" id="KAK7242400.1"/>
    </source>
</evidence>
<dbReference type="GO" id="GO:0003677">
    <property type="term" value="F:DNA binding"/>
    <property type="evidence" value="ECO:0007669"/>
    <property type="project" value="UniProtKB-KW"/>
</dbReference>
<dbReference type="SUPFAM" id="SSF46689">
    <property type="entry name" value="Homeodomain-like"/>
    <property type="match status" value="1"/>
</dbReference>
<dbReference type="InterPro" id="IPR001005">
    <property type="entry name" value="SANT/Myb"/>
</dbReference>
<dbReference type="InterPro" id="IPR050560">
    <property type="entry name" value="MYB_TF"/>
</dbReference>
<dbReference type="Pfam" id="PF13921">
    <property type="entry name" value="Myb_DNA-bind_6"/>
    <property type="match status" value="1"/>
</dbReference>
<name>A0ABR1G249_AURAN</name>
<dbReference type="PANTHER" id="PTHR45614:SF274">
    <property type="entry name" value="MYB-LIKE DNA-BINDING PROTEIN"/>
    <property type="match status" value="1"/>
</dbReference>
<keyword evidence="5" id="KW-1185">Reference proteome</keyword>
<keyword evidence="4" id="KW-0238">DNA-binding</keyword>
<evidence type="ECO:0000313" key="5">
    <source>
        <dbReference type="Proteomes" id="UP001363151"/>
    </source>
</evidence>
<protein>
    <submittedName>
        <fullName evidence="4">DNA-binding transcription factor</fullName>
    </submittedName>
</protein>
<feature type="non-terminal residue" evidence="4">
    <location>
        <position position="145"/>
    </location>
</feature>
<sequence>MECPPGRHAPAAHPGPGAPSGEASQRRAWSRKEDDAIVRLVMTHGTKRWAVISQELNKELAGFRSGKQCRTRWLNHLDPAIKREPWSEGEESVIYEAQHRLGNKWAEIAKLLPGRTDNAIKNHWYSTMRRNMRRLAREPRAAPRA</sequence>
<feature type="domain" description="Myb-like" evidence="2">
    <location>
        <begin position="21"/>
        <end position="77"/>
    </location>
</feature>
<feature type="compositionally biased region" description="Low complexity" evidence="1">
    <location>
        <begin position="1"/>
        <end position="21"/>
    </location>
</feature>
<reference evidence="4 5" key="1">
    <citation type="submission" date="2024-03" db="EMBL/GenBank/DDBJ databases">
        <title>Aureococcus anophagefferens CCMP1851 and Kratosvirus quantuckense: Draft genome of a second virus-susceptible host strain in the model system.</title>
        <authorList>
            <person name="Chase E."/>
            <person name="Truchon A.R."/>
            <person name="Schepens W."/>
            <person name="Wilhelm S.W."/>
        </authorList>
    </citation>
    <scope>NUCLEOTIDE SEQUENCE [LARGE SCALE GENOMIC DNA]</scope>
    <source>
        <strain evidence="4 5">CCMP1851</strain>
    </source>
</reference>